<proteinExistence type="inferred from homology"/>
<evidence type="ECO:0000256" key="4">
    <source>
        <dbReference type="ARBA" id="ARBA00023136"/>
    </source>
</evidence>
<comment type="subcellular location">
    <subcellularLocation>
        <location evidence="1">Membrane</location>
        <topology evidence="1">Multi-pass membrane protein</topology>
    </subcellularLocation>
</comment>
<evidence type="ECO:0000256" key="2">
    <source>
        <dbReference type="ARBA" id="ARBA00022692"/>
    </source>
</evidence>
<dbReference type="PANTHER" id="PTHR33048">
    <property type="entry name" value="PTH11-LIKE INTEGRAL MEMBRANE PROTEIN (AFU_ORTHOLOGUE AFUA_5G11245)"/>
    <property type="match status" value="1"/>
</dbReference>
<dbReference type="Pfam" id="PF20684">
    <property type="entry name" value="Fung_rhodopsin"/>
    <property type="match status" value="1"/>
</dbReference>
<sequence length="349" mass="39097">MLAVEIPLIVLAICTVALRGYSRVGIKRRLAADDVLIILGTVCALGRTVISCLSADDSWGFDIRGPDHESEIPYYQHIFERRIAYIFAVSFTRLSIIFYYLRIFPPGLSTLRRLCWLLFFLALAQFAEVFTVLIVFCRAIPKLWTKGYLSFSGSQCFSSSTYSYSAAIGDSIIDCLIFALPIPYVWRLSKLKARQRFGLIIIFALGFTVCVVALLQIPFIRRREDHAGYFGGAINLLIAIQVSLAIIAASLPDLRALIARSFPKFSPLHHRSLATAAAVEADVERLGRVEGVEEPRRAVDLGKRRATPDWMREELPASLMESRVTMNELTLAETEDVEERPRKESKAGG</sequence>
<reference evidence="9" key="1">
    <citation type="journal article" date="2020" name="Stud. Mycol.">
        <title>101 Dothideomycetes genomes: a test case for predicting lifestyles and emergence of pathogens.</title>
        <authorList>
            <person name="Haridas S."/>
            <person name="Albert R."/>
            <person name="Binder M."/>
            <person name="Bloem J."/>
            <person name="Labutti K."/>
            <person name="Salamov A."/>
            <person name="Andreopoulos B."/>
            <person name="Baker S."/>
            <person name="Barry K."/>
            <person name="Bills G."/>
            <person name="Bluhm B."/>
            <person name="Cannon C."/>
            <person name="Castanera R."/>
            <person name="Culley D."/>
            <person name="Daum C."/>
            <person name="Ezra D."/>
            <person name="Gonzalez J."/>
            <person name="Henrissat B."/>
            <person name="Kuo A."/>
            <person name="Liang C."/>
            <person name="Lipzen A."/>
            <person name="Lutzoni F."/>
            <person name="Magnuson J."/>
            <person name="Mondo S."/>
            <person name="Nolan M."/>
            <person name="Ohm R."/>
            <person name="Pangilinan J."/>
            <person name="Park H.-J."/>
            <person name="Ramirez L."/>
            <person name="Alfaro M."/>
            <person name="Sun H."/>
            <person name="Tritt A."/>
            <person name="Yoshinaga Y."/>
            <person name="Zwiers L.-H."/>
            <person name="Turgeon B."/>
            <person name="Goodwin S."/>
            <person name="Spatafora J."/>
            <person name="Crous P."/>
            <person name="Grigoriev I."/>
        </authorList>
    </citation>
    <scope>NUCLEOTIDE SEQUENCE</scope>
    <source>
        <strain evidence="9">CBS 109.77</strain>
    </source>
</reference>
<keyword evidence="3 7" id="KW-1133">Transmembrane helix</keyword>
<gene>
    <name evidence="9" type="ORF">K505DRAFT_244962</name>
</gene>
<organism evidence="9 10">
    <name type="scientific">Melanomma pulvis-pyrius CBS 109.77</name>
    <dbReference type="NCBI Taxonomy" id="1314802"/>
    <lineage>
        <taxon>Eukaryota</taxon>
        <taxon>Fungi</taxon>
        <taxon>Dikarya</taxon>
        <taxon>Ascomycota</taxon>
        <taxon>Pezizomycotina</taxon>
        <taxon>Dothideomycetes</taxon>
        <taxon>Pleosporomycetidae</taxon>
        <taxon>Pleosporales</taxon>
        <taxon>Melanommataceae</taxon>
        <taxon>Melanomma</taxon>
    </lineage>
</organism>
<feature type="transmembrane region" description="Helical" evidence="7">
    <location>
        <begin position="229"/>
        <end position="251"/>
    </location>
</feature>
<feature type="domain" description="Rhodopsin" evidence="8">
    <location>
        <begin position="18"/>
        <end position="260"/>
    </location>
</feature>
<dbReference type="Proteomes" id="UP000799757">
    <property type="component" value="Unassembled WGS sequence"/>
</dbReference>
<dbReference type="EMBL" id="MU001938">
    <property type="protein sequence ID" value="KAF2793200.1"/>
    <property type="molecule type" value="Genomic_DNA"/>
</dbReference>
<feature type="transmembrane region" description="Helical" evidence="7">
    <location>
        <begin position="6"/>
        <end position="22"/>
    </location>
</feature>
<evidence type="ECO:0000313" key="10">
    <source>
        <dbReference type="Proteomes" id="UP000799757"/>
    </source>
</evidence>
<dbReference type="InterPro" id="IPR049326">
    <property type="entry name" value="Rhodopsin_dom_fungi"/>
</dbReference>
<feature type="region of interest" description="Disordered" evidence="6">
    <location>
        <begin position="330"/>
        <end position="349"/>
    </location>
</feature>
<feature type="compositionally biased region" description="Basic and acidic residues" evidence="6">
    <location>
        <begin position="339"/>
        <end position="349"/>
    </location>
</feature>
<dbReference type="InterPro" id="IPR052337">
    <property type="entry name" value="SAT4-like"/>
</dbReference>
<keyword evidence="2 7" id="KW-0812">Transmembrane</keyword>
<feature type="transmembrane region" description="Helical" evidence="7">
    <location>
        <begin position="83"/>
        <end position="102"/>
    </location>
</feature>
<evidence type="ECO:0000256" key="1">
    <source>
        <dbReference type="ARBA" id="ARBA00004141"/>
    </source>
</evidence>
<dbReference type="OrthoDB" id="3648173at2759"/>
<protein>
    <recommendedName>
        <fullName evidence="8">Rhodopsin domain-containing protein</fullName>
    </recommendedName>
</protein>
<name>A0A6A6X9I2_9PLEO</name>
<feature type="transmembrane region" description="Helical" evidence="7">
    <location>
        <begin position="197"/>
        <end position="217"/>
    </location>
</feature>
<evidence type="ECO:0000256" key="6">
    <source>
        <dbReference type="SAM" id="MobiDB-lite"/>
    </source>
</evidence>
<comment type="similarity">
    <text evidence="5">Belongs to the SAT4 family.</text>
</comment>
<keyword evidence="4 7" id="KW-0472">Membrane</keyword>
<evidence type="ECO:0000256" key="3">
    <source>
        <dbReference type="ARBA" id="ARBA00022989"/>
    </source>
</evidence>
<dbReference type="PANTHER" id="PTHR33048:SF157">
    <property type="entry name" value="INTEGRAL MEMBRANE PROTEIN"/>
    <property type="match status" value="1"/>
</dbReference>
<evidence type="ECO:0000313" key="9">
    <source>
        <dbReference type="EMBL" id="KAF2793200.1"/>
    </source>
</evidence>
<evidence type="ECO:0000259" key="8">
    <source>
        <dbReference type="Pfam" id="PF20684"/>
    </source>
</evidence>
<evidence type="ECO:0000256" key="5">
    <source>
        <dbReference type="ARBA" id="ARBA00038359"/>
    </source>
</evidence>
<dbReference type="AlphaFoldDB" id="A0A6A6X9I2"/>
<accession>A0A6A6X9I2</accession>
<feature type="transmembrane region" description="Helical" evidence="7">
    <location>
        <begin position="114"/>
        <end position="141"/>
    </location>
</feature>
<dbReference type="GO" id="GO:0016020">
    <property type="term" value="C:membrane"/>
    <property type="evidence" value="ECO:0007669"/>
    <property type="project" value="UniProtKB-SubCell"/>
</dbReference>
<evidence type="ECO:0000256" key="7">
    <source>
        <dbReference type="SAM" id="Phobius"/>
    </source>
</evidence>
<keyword evidence="10" id="KW-1185">Reference proteome</keyword>